<keyword evidence="3" id="KW-0963">Cytoplasm</keyword>
<organism evidence="6 7">
    <name type="scientific">Amphibacillus xylanus (strain ATCC 51415 / DSM 6626 / JCM 7361 / LMG 17667 / NBRC 15112 / Ep01)</name>
    <dbReference type="NCBI Taxonomy" id="698758"/>
    <lineage>
        <taxon>Bacteria</taxon>
        <taxon>Bacillati</taxon>
        <taxon>Bacillota</taxon>
        <taxon>Bacilli</taxon>
        <taxon>Bacillales</taxon>
        <taxon>Bacillaceae</taxon>
        <taxon>Amphibacillus</taxon>
    </lineage>
</organism>
<dbReference type="Pfam" id="PF00106">
    <property type="entry name" value="adh_short"/>
    <property type="match status" value="1"/>
</dbReference>
<protein>
    <submittedName>
        <fullName evidence="6">Putative oxidoreductase</fullName>
    </submittedName>
</protein>
<dbReference type="InterPro" id="IPR036291">
    <property type="entry name" value="NAD(P)-bd_dom_sf"/>
</dbReference>
<dbReference type="KEGG" id="axl:AXY_18560"/>
<dbReference type="GO" id="GO:0006729">
    <property type="term" value="P:tetrahydrobiopterin biosynthetic process"/>
    <property type="evidence" value="ECO:0007669"/>
    <property type="project" value="TreeGrafter"/>
</dbReference>
<evidence type="ECO:0000256" key="3">
    <source>
        <dbReference type="ARBA" id="ARBA00022490"/>
    </source>
</evidence>
<dbReference type="SUPFAM" id="SSF51735">
    <property type="entry name" value="NAD(P)-binding Rossmann-fold domains"/>
    <property type="match status" value="1"/>
</dbReference>
<evidence type="ECO:0000256" key="4">
    <source>
        <dbReference type="ARBA" id="ARBA00022857"/>
    </source>
</evidence>
<evidence type="ECO:0000256" key="2">
    <source>
        <dbReference type="ARBA" id="ARBA00006484"/>
    </source>
</evidence>
<dbReference type="PROSITE" id="PS00061">
    <property type="entry name" value="ADH_SHORT"/>
    <property type="match status" value="1"/>
</dbReference>
<gene>
    <name evidence="6" type="ordered locus">AXY_18560</name>
</gene>
<evidence type="ECO:0000256" key="5">
    <source>
        <dbReference type="ARBA" id="ARBA00023002"/>
    </source>
</evidence>
<dbReference type="STRING" id="698758.AXY_18560"/>
<dbReference type="AlphaFoldDB" id="K0J7U7"/>
<name>K0J7U7_AMPXN</name>
<dbReference type="InterPro" id="IPR002347">
    <property type="entry name" value="SDR_fam"/>
</dbReference>
<dbReference type="RefSeq" id="WP_015010576.1">
    <property type="nucleotide sequence ID" value="NC_018704.1"/>
</dbReference>
<keyword evidence="5" id="KW-0560">Oxidoreductase</keyword>
<evidence type="ECO:0000313" key="7">
    <source>
        <dbReference type="Proteomes" id="UP000006294"/>
    </source>
</evidence>
<keyword evidence="4" id="KW-0521">NADP</keyword>
<dbReference type="GO" id="GO:0005737">
    <property type="term" value="C:cytoplasm"/>
    <property type="evidence" value="ECO:0007669"/>
    <property type="project" value="UniProtKB-SubCell"/>
</dbReference>
<keyword evidence="7" id="KW-1185">Reference proteome</keyword>
<dbReference type="EMBL" id="AP012050">
    <property type="protein sequence ID" value="BAM47988.1"/>
    <property type="molecule type" value="Genomic_DNA"/>
</dbReference>
<evidence type="ECO:0000256" key="1">
    <source>
        <dbReference type="ARBA" id="ARBA00004496"/>
    </source>
</evidence>
<dbReference type="PANTHER" id="PTHR44085:SF2">
    <property type="entry name" value="SEPIAPTERIN REDUCTASE"/>
    <property type="match status" value="1"/>
</dbReference>
<proteinExistence type="inferred from homology"/>
<dbReference type="Gene3D" id="3.40.50.720">
    <property type="entry name" value="NAD(P)-binding Rossmann-like Domain"/>
    <property type="match status" value="1"/>
</dbReference>
<comment type="similarity">
    <text evidence="2">Belongs to the short-chain dehydrogenases/reductases (SDR) family.</text>
</comment>
<dbReference type="PANTHER" id="PTHR44085">
    <property type="entry name" value="SEPIAPTERIN REDUCTASE"/>
    <property type="match status" value="1"/>
</dbReference>
<dbReference type="GO" id="GO:0004757">
    <property type="term" value="F:sepiapterin reductase (NADP+) activity"/>
    <property type="evidence" value="ECO:0007669"/>
    <property type="project" value="TreeGrafter"/>
</dbReference>
<dbReference type="PRINTS" id="PR00081">
    <property type="entry name" value="GDHRDH"/>
</dbReference>
<dbReference type="eggNOG" id="COG1028">
    <property type="taxonomic scope" value="Bacteria"/>
</dbReference>
<dbReference type="InterPro" id="IPR051721">
    <property type="entry name" value="Biopterin_syn/organic_redct"/>
</dbReference>
<dbReference type="InterPro" id="IPR020904">
    <property type="entry name" value="Sc_DH/Rdtase_CS"/>
</dbReference>
<dbReference type="Proteomes" id="UP000006294">
    <property type="component" value="Chromosome"/>
</dbReference>
<reference evidence="6 7" key="1">
    <citation type="submission" date="2011-01" db="EMBL/GenBank/DDBJ databases">
        <title>Whole genome sequence of Amphibacillus xylinus NBRC 15112.</title>
        <authorList>
            <person name="Nakazawa H."/>
            <person name="Katano Y."/>
            <person name="Nakamura S."/>
            <person name="Sasagawa M."/>
            <person name="Fukada J."/>
            <person name="Arai T."/>
            <person name="Sasakura N."/>
            <person name="Mochizuki D."/>
            <person name="Hosoyama A."/>
            <person name="Harada K."/>
            <person name="Horikawa H."/>
            <person name="Kato Y."/>
            <person name="Harada T."/>
            <person name="Sasaki K."/>
            <person name="Sekiguchi M."/>
            <person name="Hodoyama M."/>
            <person name="Nishiko R."/>
            <person name="Narita H."/>
            <person name="Hanamaki A."/>
            <person name="Hata C."/>
            <person name="Konno Y."/>
            <person name="Niimura Y."/>
            <person name="Yamazaki S."/>
            <person name="Fujita N."/>
        </authorList>
    </citation>
    <scope>NUCLEOTIDE SEQUENCE [LARGE SCALE GENOMIC DNA]</scope>
    <source>
        <strain evidence="7">ATCC 51415 / DSM 6626 / JCM 7361 / LMG 17667 / NBRC 15112 / Ep01</strain>
    </source>
</reference>
<dbReference type="OrthoDB" id="9794387at2"/>
<dbReference type="HOGENOM" id="CLU_010194_2_11_9"/>
<evidence type="ECO:0000313" key="6">
    <source>
        <dbReference type="EMBL" id="BAM47988.1"/>
    </source>
</evidence>
<accession>K0J7U7</accession>
<comment type="subcellular location">
    <subcellularLocation>
        <location evidence="1">Cytoplasm</location>
    </subcellularLocation>
</comment>
<sequence length="252" mass="27737">MKFAIITGTSKGLGASIAELLMKAGVHVVGIARTRNRDLLQIARDAGVTYQHFTCNLSDVDQLDRTIEKINDQVFKKETDLVYLINNAATVNPIDIATKHTSEAVQAHMQLNLIAPILTTALVLKRAKHCGIKTVVTNVTSGAADRSTYGWSLYGSSKAGLNRYTESVALEQKELKTEHKVILFDPSIMDTGMQGEIRSASPDAFKDVEQFIDYKVENKLSDTADVASVLVKILLDEAAIINGKYYSIKDYR</sequence>